<accession>A0A915A3E4</accession>
<dbReference type="Proteomes" id="UP000887569">
    <property type="component" value="Unplaced"/>
</dbReference>
<evidence type="ECO:0000313" key="1">
    <source>
        <dbReference type="Proteomes" id="UP000887569"/>
    </source>
</evidence>
<dbReference type="WBParaSite" id="PgE158_g001_t03">
    <property type="protein sequence ID" value="PgE158_g001_t03"/>
    <property type="gene ID" value="PgE158_g001"/>
</dbReference>
<name>A0A915A3E4_PARUN</name>
<dbReference type="WBParaSite" id="PgE158_g001_t05">
    <property type="protein sequence ID" value="PgE158_g001_t05"/>
    <property type="gene ID" value="PgE158_g001"/>
</dbReference>
<dbReference type="WBParaSite" id="PgE158_g001_t06">
    <property type="protein sequence ID" value="PgE158_g001_t06"/>
    <property type="gene ID" value="PgE158_g001"/>
</dbReference>
<dbReference type="AlphaFoldDB" id="A0A915A3E4"/>
<proteinExistence type="predicted"/>
<evidence type="ECO:0000313" key="3">
    <source>
        <dbReference type="WBParaSite" id="PgE158_g001_t04"/>
    </source>
</evidence>
<sequence>MMQILLSQTLCISYIKYFDFSYVVPVPQSYAICIDQENAHIQLRESETTLVVALRKRAKVFSPQRHLIPRSTLLLHRSLRSKMVETGSERTNALETSLSLLPSADCTGCWGSGFTHTPKRFAGTQKRSNVFGQDKLKEKEMQRNCWKKTPLYCRR</sequence>
<evidence type="ECO:0000313" key="2">
    <source>
        <dbReference type="WBParaSite" id="PgE158_g001_t03"/>
    </source>
</evidence>
<keyword evidence="1" id="KW-1185">Reference proteome</keyword>
<dbReference type="WBParaSite" id="PgE158_g001_t04">
    <property type="protein sequence ID" value="PgE158_g001_t04"/>
    <property type="gene ID" value="PgE158_g001"/>
</dbReference>
<protein>
    <submittedName>
        <fullName evidence="2 3">Mos1 transposase HTH domain-containing protein</fullName>
    </submittedName>
</protein>
<organism evidence="1 2">
    <name type="scientific">Parascaris univalens</name>
    <name type="common">Nematode worm</name>
    <dbReference type="NCBI Taxonomy" id="6257"/>
    <lineage>
        <taxon>Eukaryota</taxon>
        <taxon>Metazoa</taxon>
        <taxon>Ecdysozoa</taxon>
        <taxon>Nematoda</taxon>
        <taxon>Chromadorea</taxon>
        <taxon>Rhabditida</taxon>
        <taxon>Spirurina</taxon>
        <taxon>Ascaridomorpha</taxon>
        <taxon>Ascaridoidea</taxon>
        <taxon>Ascarididae</taxon>
        <taxon>Parascaris</taxon>
    </lineage>
</organism>
<reference evidence="2 3" key="1">
    <citation type="submission" date="2022-11" db="UniProtKB">
        <authorList>
            <consortium name="WormBaseParasite"/>
        </authorList>
    </citation>
    <scope>IDENTIFICATION</scope>
</reference>